<feature type="transmembrane region" description="Helical" evidence="7">
    <location>
        <begin position="426"/>
        <end position="451"/>
    </location>
</feature>
<evidence type="ECO:0000313" key="9">
    <source>
        <dbReference type="EMBL" id="CAG9823119.1"/>
    </source>
</evidence>
<evidence type="ECO:0000256" key="6">
    <source>
        <dbReference type="ARBA" id="ARBA00023136"/>
    </source>
</evidence>
<evidence type="ECO:0000256" key="2">
    <source>
        <dbReference type="ARBA" id="ARBA00022448"/>
    </source>
</evidence>
<name>A0A9N9X705_PHACE</name>
<evidence type="ECO:0000256" key="4">
    <source>
        <dbReference type="ARBA" id="ARBA00022989"/>
    </source>
</evidence>
<reference evidence="9" key="1">
    <citation type="submission" date="2022-01" db="EMBL/GenBank/DDBJ databases">
        <authorList>
            <person name="King R."/>
        </authorList>
    </citation>
    <scope>NUCLEOTIDE SEQUENCE</scope>
</reference>
<dbReference type="Gene3D" id="2.60.120.10">
    <property type="entry name" value="Jelly Rolls"/>
    <property type="match status" value="1"/>
</dbReference>
<evidence type="ECO:0000313" key="10">
    <source>
        <dbReference type="Proteomes" id="UP001153737"/>
    </source>
</evidence>
<gene>
    <name evidence="9" type="ORF">PHAECO_LOCUS10335</name>
</gene>
<keyword evidence="10" id="KW-1185">Reference proteome</keyword>
<comment type="subcellular location">
    <subcellularLocation>
        <location evidence="1">Membrane</location>
        <topology evidence="1">Multi-pass membrane protein</topology>
    </subcellularLocation>
</comment>
<dbReference type="InterPro" id="IPR000595">
    <property type="entry name" value="cNMP-bd_dom"/>
</dbReference>
<dbReference type="PANTHER" id="PTHR45689:SF14">
    <property type="entry name" value="CYCLIC NUCLEOTIDE-GATED CATION CHANNEL SUBUNIT A-LIKE PROTEIN"/>
    <property type="match status" value="1"/>
</dbReference>
<feature type="transmembrane region" description="Helical" evidence="7">
    <location>
        <begin position="78"/>
        <end position="101"/>
    </location>
</feature>
<evidence type="ECO:0000259" key="8">
    <source>
        <dbReference type="PROSITE" id="PS50042"/>
    </source>
</evidence>
<dbReference type="GO" id="GO:0003254">
    <property type="term" value="P:regulation of membrane depolarization"/>
    <property type="evidence" value="ECO:0007669"/>
    <property type="project" value="TreeGrafter"/>
</dbReference>
<evidence type="ECO:0000256" key="5">
    <source>
        <dbReference type="ARBA" id="ARBA00023065"/>
    </source>
</evidence>
<dbReference type="Gene3D" id="1.10.287.630">
    <property type="entry name" value="Helix hairpin bin"/>
    <property type="match status" value="1"/>
</dbReference>
<proteinExistence type="predicted"/>
<dbReference type="Pfam" id="PF00520">
    <property type="entry name" value="Ion_trans"/>
    <property type="match status" value="1"/>
</dbReference>
<dbReference type="SUPFAM" id="SSF51206">
    <property type="entry name" value="cAMP-binding domain-like"/>
    <property type="match status" value="1"/>
</dbReference>
<evidence type="ECO:0000256" key="7">
    <source>
        <dbReference type="SAM" id="Phobius"/>
    </source>
</evidence>
<accession>A0A9N9X705</accession>
<evidence type="ECO:0000256" key="3">
    <source>
        <dbReference type="ARBA" id="ARBA00022692"/>
    </source>
</evidence>
<dbReference type="EMBL" id="OU896712">
    <property type="protein sequence ID" value="CAG9823119.1"/>
    <property type="molecule type" value="Genomic_DNA"/>
</dbReference>
<dbReference type="AlphaFoldDB" id="A0A9N9X705"/>
<feature type="transmembrane region" description="Helical" evidence="7">
    <location>
        <begin position="229"/>
        <end position="248"/>
    </location>
</feature>
<dbReference type="PROSITE" id="PS50042">
    <property type="entry name" value="CNMP_BINDING_3"/>
    <property type="match status" value="1"/>
</dbReference>
<keyword evidence="3 7" id="KW-0812">Transmembrane</keyword>
<dbReference type="GO" id="GO:0098855">
    <property type="term" value="C:HCN channel complex"/>
    <property type="evidence" value="ECO:0007669"/>
    <property type="project" value="TreeGrafter"/>
</dbReference>
<dbReference type="GO" id="GO:0035725">
    <property type="term" value="P:sodium ion transmembrane transport"/>
    <property type="evidence" value="ECO:0007669"/>
    <property type="project" value="TreeGrafter"/>
</dbReference>
<dbReference type="InterPro" id="IPR051413">
    <property type="entry name" value="K/Na_HCN_channel"/>
</dbReference>
<dbReference type="GO" id="GO:0005249">
    <property type="term" value="F:voltage-gated potassium channel activity"/>
    <property type="evidence" value="ECO:0007669"/>
    <property type="project" value="TreeGrafter"/>
</dbReference>
<feature type="transmembrane region" description="Helical" evidence="7">
    <location>
        <begin position="298"/>
        <end position="323"/>
    </location>
</feature>
<dbReference type="PANTHER" id="PTHR45689">
    <property type="entry name" value="I[[H]] CHANNEL, ISOFORM E"/>
    <property type="match status" value="1"/>
</dbReference>
<dbReference type="Proteomes" id="UP001153737">
    <property type="component" value="Chromosome 6"/>
</dbReference>
<feature type="transmembrane region" description="Helical" evidence="7">
    <location>
        <begin position="113"/>
        <end position="136"/>
    </location>
</feature>
<dbReference type="InterPro" id="IPR005821">
    <property type="entry name" value="Ion_trans_dom"/>
</dbReference>
<keyword evidence="5" id="KW-0406">Ion transport</keyword>
<keyword evidence="6 7" id="KW-0472">Membrane</keyword>
<dbReference type="InterPro" id="IPR018490">
    <property type="entry name" value="cNMP-bd_dom_sf"/>
</dbReference>
<dbReference type="InterPro" id="IPR014710">
    <property type="entry name" value="RmlC-like_jellyroll"/>
</dbReference>
<dbReference type="Pfam" id="PF00027">
    <property type="entry name" value="cNMP_binding"/>
    <property type="match status" value="1"/>
</dbReference>
<feature type="transmembrane region" description="Helical" evidence="7">
    <location>
        <begin position="189"/>
        <end position="209"/>
    </location>
</feature>
<dbReference type="SUPFAM" id="SSF81324">
    <property type="entry name" value="Voltage-gated potassium channels"/>
    <property type="match status" value="1"/>
</dbReference>
<dbReference type="CDD" id="cd00038">
    <property type="entry name" value="CAP_ED"/>
    <property type="match status" value="1"/>
</dbReference>
<reference evidence="9" key="2">
    <citation type="submission" date="2022-10" db="EMBL/GenBank/DDBJ databases">
        <authorList>
            <consortium name="ENA_rothamsted_submissions"/>
            <consortium name="culmorum"/>
            <person name="King R."/>
        </authorList>
    </citation>
    <scope>NUCLEOTIDE SEQUENCE</scope>
</reference>
<evidence type="ECO:0000256" key="1">
    <source>
        <dbReference type="ARBA" id="ARBA00004141"/>
    </source>
</evidence>
<feature type="transmembrane region" description="Helical" evidence="7">
    <location>
        <begin position="156"/>
        <end position="177"/>
    </location>
</feature>
<feature type="domain" description="Cyclic nucleotide-binding" evidence="8">
    <location>
        <begin position="400"/>
        <end position="516"/>
    </location>
</feature>
<dbReference type="SMART" id="SM00100">
    <property type="entry name" value="cNMP"/>
    <property type="match status" value="1"/>
</dbReference>
<dbReference type="Gene3D" id="1.10.287.70">
    <property type="match status" value="1"/>
</dbReference>
<keyword evidence="4 7" id="KW-1133">Transmembrane helix</keyword>
<organism evidence="9 10">
    <name type="scientific">Phaedon cochleariae</name>
    <name type="common">Mustard beetle</name>
    <dbReference type="NCBI Taxonomy" id="80249"/>
    <lineage>
        <taxon>Eukaryota</taxon>
        <taxon>Metazoa</taxon>
        <taxon>Ecdysozoa</taxon>
        <taxon>Arthropoda</taxon>
        <taxon>Hexapoda</taxon>
        <taxon>Insecta</taxon>
        <taxon>Pterygota</taxon>
        <taxon>Neoptera</taxon>
        <taxon>Endopterygota</taxon>
        <taxon>Coleoptera</taxon>
        <taxon>Polyphaga</taxon>
        <taxon>Cucujiformia</taxon>
        <taxon>Chrysomeloidea</taxon>
        <taxon>Chrysomelidae</taxon>
        <taxon>Chrysomelinae</taxon>
        <taxon>Chrysomelini</taxon>
        <taxon>Phaedon</taxon>
    </lineage>
</organism>
<keyword evidence="2" id="KW-0813">Transport</keyword>
<sequence length="524" mass="62259">MEKHDCKLHHTTQVSILNQVIETGLFINLRRKLHSLFMINVDHPMTVVYYKSMTARIREEIRHLANYRWMIHPYSLFALYWEFFIFIIYTAQFVTLAIVSAKHVYFRRPTAMVLWKISLDYIMTIDIIKTFITGYYDPQENKTVLHPPLIARRYLRTYFVLDLIVCLHTYLVPIRIIFNDYEVFENNTFVLAVTLKGFIGFRILRMKRWLDALELFRLYANLSSVLNRAFRAVLLFVMLVLYLYIIIFQIEEMIEKNFIPIEDRDWNKQLMKCFYSATLMLLHVSYGDKTISHPLKVIVSLIFMAVGYCLQLFLYTLILQVWVKFSNARSKNESLFQQFTEYLKYKDLPMSLRKKFFAFYQFRFQNQFYNEAHINRMISIILRQEILVYVTKNHVQRVEFFQDLPDHVLRKIVSKLKSEVYLANDVIIKAGVAGTCMFFIYFGTVAIYTYAGREICHLEDGAHFGEIALIYNEPRVATVVAVTPCELFVLNRSDFLDVLKPFPEIQDKIVKLAEERLRTTVFQG</sequence>
<dbReference type="OrthoDB" id="2021138at2759"/>
<protein>
    <recommendedName>
        <fullName evidence="8">Cyclic nucleotide-binding domain-containing protein</fullName>
    </recommendedName>
</protein>